<evidence type="ECO:0000313" key="10">
    <source>
        <dbReference type="Proteomes" id="UP000325003"/>
    </source>
</evidence>
<dbReference type="GO" id="GO:0006950">
    <property type="term" value="P:response to stress"/>
    <property type="evidence" value="ECO:0007669"/>
    <property type="project" value="UniProtKB-ARBA"/>
</dbReference>
<evidence type="ECO:0000256" key="4">
    <source>
        <dbReference type="ARBA" id="ARBA00023125"/>
    </source>
</evidence>
<keyword evidence="5 6" id="KW-0804">Transcription</keyword>
<dbReference type="GO" id="GO:0003677">
    <property type="term" value="F:DNA binding"/>
    <property type="evidence" value="ECO:0007669"/>
    <property type="project" value="UniProtKB-KW"/>
</dbReference>
<dbReference type="CDD" id="cd06171">
    <property type="entry name" value="Sigma70_r4"/>
    <property type="match status" value="1"/>
</dbReference>
<evidence type="ECO:0000256" key="1">
    <source>
        <dbReference type="ARBA" id="ARBA00010641"/>
    </source>
</evidence>
<comment type="caution">
    <text evidence="9">The sequence shown here is derived from an EMBL/GenBank/DDBJ whole genome shotgun (WGS) entry which is preliminary data.</text>
</comment>
<keyword evidence="10" id="KW-1185">Reference proteome</keyword>
<dbReference type="SUPFAM" id="SSF88659">
    <property type="entry name" value="Sigma3 and sigma4 domains of RNA polymerase sigma factors"/>
    <property type="match status" value="1"/>
</dbReference>
<keyword evidence="4 6" id="KW-0238">DNA-binding</keyword>
<evidence type="ECO:0000256" key="2">
    <source>
        <dbReference type="ARBA" id="ARBA00023015"/>
    </source>
</evidence>
<reference evidence="9 10" key="2">
    <citation type="submission" date="2019-09" db="EMBL/GenBank/DDBJ databases">
        <authorList>
            <person name="Jin C."/>
        </authorList>
    </citation>
    <scope>NUCLEOTIDE SEQUENCE [LARGE SCALE GENOMIC DNA]</scope>
    <source>
        <strain evidence="9 10">BN130099</strain>
    </source>
</reference>
<dbReference type="SUPFAM" id="SSF88946">
    <property type="entry name" value="Sigma2 domain of RNA polymerase sigma factors"/>
    <property type="match status" value="1"/>
</dbReference>
<gene>
    <name evidence="9" type="ORF">F0U44_07470</name>
</gene>
<evidence type="ECO:0000256" key="5">
    <source>
        <dbReference type="ARBA" id="ARBA00023163"/>
    </source>
</evidence>
<evidence type="ECO:0000259" key="8">
    <source>
        <dbReference type="Pfam" id="PF08281"/>
    </source>
</evidence>
<dbReference type="GO" id="GO:0016987">
    <property type="term" value="F:sigma factor activity"/>
    <property type="evidence" value="ECO:0007669"/>
    <property type="project" value="UniProtKB-KW"/>
</dbReference>
<keyword evidence="2 6" id="KW-0805">Transcription regulation</keyword>
<dbReference type="InterPro" id="IPR013325">
    <property type="entry name" value="RNA_pol_sigma_r2"/>
</dbReference>
<dbReference type="InterPro" id="IPR014284">
    <property type="entry name" value="RNA_pol_sigma-70_dom"/>
</dbReference>
<dbReference type="Pfam" id="PF08281">
    <property type="entry name" value="Sigma70_r4_2"/>
    <property type="match status" value="1"/>
</dbReference>
<dbReference type="GO" id="GO:0006352">
    <property type="term" value="P:DNA-templated transcription initiation"/>
    <property type="evidence" value="ECO:0007669"/>
    <property type="project" value="InterPro"/>
</dbReference>
<organism evidence="9 10">
    <name type="scientific">Nocardioides humilatus</name>
    <dbReference type="NCBI Taxonomy" id="2607660"/>
    <lineage>
        <taxon>Bacteria</taxon>
        <taxon>Bacillati</taxon>
        <taxon>Actinomycetota</taxon>
        <taxon>Actinomycetes</taxon>
        <taxon>Propionibacteriales</taxon>
        <taxon>Nocardioidaceae</taxon>
        <taxon>Nocardioides</taxon>
    </lineage>
</organism>
<dbReference type="Proteomes" id="UP000325003">
    <property type="component" value="Unassembled WGS sequence"/>
</dbReference>
<dbReference type="InterPro" id="IPR007627">
    <property type="entry name" value="RNA_pol_sigma70_r2"/>
</dbReference>
<keyword evidence="3 6" id="KW-0731">Sigma factor</keyword>
<evidence type="ECO:0000313" key="9">
    <source>
        <dbReference type="EMBL" id="KAA1420249.1"/>
    </source>
</evidence>
<dbReference type="InterPro" id="IPR000838">
    <property type="entry name" value="RNA_pol_sigma70_ECF_CS"/>
</dbReference>
<dbReference type="Gene3D" id="1.10.10.10">
    <property type="entry name" value="Winged helix-like DNA-binding domain superfamily/Winged helix DNA-binding domain"/>
    <property type="match status" value="1"/>
</dbReference>
<evidence type="ECO:0000256" key="6">
    <source>
        <dbReference type="RuleBase" id="RU000716"/>
    </source>
</evidence>
<comment type="similarity">
    <text evidence="1 6">Belongs to the sigma-70 factor family. ECF subfamily.</text>
</comment>
<dbReference type="RefSeq" id="WP_149727673.1">
    <property type="nucleotide sequence ID" value="NZ_VUJV01000002.1"/>
</dbReference>
<dbReference type="NCBIfam" id="TIGR02937">
    <property type="entry name" value="sigma70-ECF"/>
    <property type="match status" value="1"/>
</dbReference>
<dbReference type="InterPro" id="IPR036388">
    <property type="entry name" value="WH-like_DNA-bd_sf"/>
</dbReference>
<dbReference type="PANTHER" id="PTHR43133">
    <property type="entry name" value="RNA POLYMERASE ECF-TYPE SIGMA FACTO"/>
    <property type="match status" value="1"/>
</dbReference>
<accession>A0A5B1LKV9</accession>
<name>A0A5B1LKV9_9ACTN</name>
<dbReference type="AlphaFoldDB" id="A0A5B1LKV9"/>
<evidence type="ECO:0000256" key="3">
    <source>
        <dbReference type="ARBA" id="ARBA00023082"/>
    </source>
</evidence>
<dbReference type="PANTHER" id="PTHR43133:SF66">
    <property type="entry name" value="ECF RNA POLYMERASE SIGMA FACTOR SIGK"/>
    <property type="match status" value="1"/>
</dbReference>
<dbReference type="PROSITE" id="PS01063">
    <property type="entry name" value="SIGMA70_ECF"/>
    <property type="match status" value="1"/>
</dbReference>
<protein>
    <recommendedName>
        <fullName evidence="6">RNA polymerase sigma factor</fullName>
    </recommendedName>
</protein>
<dbReference type="NCBIfam" id="NF007228">
    <property type="entry name" value="PRK09646.1"/>
    <property type="match status" value="1"/>
</dbReference>
<dbReference type="InterPro" id="IPR039425">
    <property type="entry name" value="RNA_pol_sigma-70-like"/>
</dbReference>
<dbReference type="Gene3D" id="1.10.1740.10">
    <property type="match status" value="1"/>
</dbReference>
<dbReference type="InterPro" id="IPR013324">
    <property type="entry name" value="RNA_pol_sigma_r3/r4-like"/>
</dbReference>
<dbReference type="Pfam" id="PF04542">
    <property type="entry name" value="Sigma70_r2"/>
    <property type="match status" value="1"/>
</dbReference>
<dbReference type="EMBL" id="VUJV01000002">
    <property type="protein sequence ID" value="KAA1420249.1"/>
    <property type="molecule type" value="Genomic_DNA"/>
</dbReference>
<feature type="domain" description="RNA polymerase sigma factor 70 region 4 type 2" evidence="8">
    <location>
        <begin position="141"/>
        <end position="193"/>
    </location>
</feature>
<sequence>MDLGADAQAGTPLAGVPAGASPDPAALLQLSARGDRAAFAALYDATAARVHGLVLRVVRDRAQAEEVTQEAFLEIWRTASRYDPERGSALAWLMTIAHRKAVDRVRSAEASSRRDVTYHQQNQTIDHDTTADTAHASLEARRVRVALEQLTAVQREAIELAYFGGYTHTEVAALLDLPVGTAKTRIRDGLIRLRDTIGVGR</sequence>
<feature type="domain" description="RNA polymerase sigma-70 region 2" evidence="7">
    <location>
        <begin position="42"/>
        <end position="108"/>
    </location>
</feature>
<evidence type="ECO:0000259" key="7">
    <source>
        <dbReference type="Pfam" id="PF04542"/>
    </source>
</evidence>
<dbReference type="InterPro" id="IPR013249">
    <property type="entry name" value="RNA_pol_sigma70_r4_t2"/>
</dbReference>
<reference evidence="9 10" key="1">
    <citation type="submission" date="2019-09" db="EMBL/GenBank/DDBJ databases">
        <title>Nocardioides panacisoli sp. nov., isolated from the soil of a ginseng field.</title>
        <authorList>
            <person name="Cho C."/>
        </authorList>
    </citation>
    <scope>NUCLEOTIDE SEQUENCE [LARGE SCALE GENOMIC DNA]</scope>
    <source>
        <strain evidence="9 10">BN130099</strain>
    </source>
</reference>
<proteinExistence type="inferred from homology"/>